<dbReference type="EMBL" id="MSCL01000001">
    <property type="protein sequence ID" value="PQJ74159.1"/>
    <property type="molecule type" value="Genomic_DNA"/>
</dbReference>
<dbReference type="RefSeq" id="WP_105045310.1">
    <property type="nucleotide sequence ID" value="NZ_CP150662.1"/>
</dbReference>
<sequence length="643" mass="71713">MKTEKINLTKLFKIGILSFCISLLFSSCENDEFIINSSNQEKNTSYSQKTFGNIQKTEKFKEAFNKVFKTKKQALTSDNRLKTVMEVNYGFTIDTNAVNIISSDKFTSYTMLIHRSVNDETFYENLIIQIDSLNNTKAYILKYKLRSQLTPHEDHHSFEQDTEITVTPIIYDNTQSKIIEECRTIWVTYCPYQFEHVAGPSCYNHPERLYQKPKSECITYDDGPDTIDTGGGGTSGGSTGVGGGSSTSIYTTPIISNISPIKFYEIITSFEDAINFVPSRFESVETQFSYLGAVGKFLKQTEFYELGEVLFDLSINQTTVNQNEAALMASKTVEILNLIKNIDNFDQLSISSQKIVATNSLFLSLLPNVTSIVGQYWPKNDEEWMVINDLIKQFLPELILGFVPGSSALDVISGINKADAITVTLGIAGLLVDAFGGSIFKGFAKASKVVLNAFTSFKIIYKYAKTIRIALKNGLKITLDNNTVKLFNKTGNEIGSVLSNVLRLKFPAYGGDIISHPSKTTTIIGKFAKDQPNGTDALIKSGLTESINGVTSKTTFNVLNEVPNPNWTTDQQIWDNINEPWLRDAASRNDIIRVISDPNNPINLINDKGQISFFAREHNLLTTPVSQGGLGYTYNPLTYTYTK</sequence>
<accession>A0A2S7W976</accession>
<comment type="caution">
    <text evidence="1">The sequence shown here is derived from an EMBL/GenBank/DDBJ whole genome shotgun (WGS) entry which is preliminary data.</text>
</comment>
<dbReference type="PROSITE" id="PS51257">
    <property type="entry name" value="PROKAR_LIPOPROTEIN"/>
    <property type="match status" value="1"/>
</dbReference>
<name>A0A2S7W976_9FLAO</name>
<dbReference type="Proteomes" id="UP000237608">
    <property type="component" value="Unassembled WGS sequence"/>
</dbReference>
<organism evidence="1 2">
    <name type="scientific">Polaribacter gangjinensis</name>
    <dbReference type="NCBI Taxonomy" id="574710"/>
    <lineage>
        <taxon>Bacteria</taxon>
        <taxon>Pseudomonadati</taxon>
        <taxon>Bacteroidota</taxon>
        <taxon>Flavobacteriia</taxon>
        <taxon>Flavobacteriales</taxon>
        <taxon>Flavobacteriaceae</taxon>
    </lineage>
</organism>
<gene>
    <name evidence="1" type="ORF">BTO13_02215</name>
</gene>
<dbReference type="OrthoDB" id="1375493at2"/>
<proteinExistence type="predicted"/>
<reference evidence="1 2" key="1">
    <citation type="submission" date="2016-12" db="EMBL/GenBank/DDBJ databases">
        <title>Trade-off between light-utilization and light-protection in marine flavobacteria.</title>
        <authorList>
            <person name="Kumagai Y."/>
            <person name="Yoshizawa S."/>
            <person name="Kogure K."/>
            <person name="Iwasaki W."/>
        </authorList>
    </citation>
    <scope>NUCLEOTIDE SEQUENCE [LARGE SCALE GENOMIC DNA]</scope>
    <source>
        <strain evidence="1 2">KCTC 22729</strain>
    </source>
</reference>
<keyword evidence="2" id="KW-1185">Reference proteome</keyword>
<protein>
    <submittedName>
        <fullName evidence="1">Uncharacterized protein</fullName>
    </submittedName>
</protein>
<dbReference type="AlphaFoldDB" id="A0A2S7W976"/>
<evidence type="ECO:0000313" key="2">
    <source>
        <dbReference type="Proteomes" id="UP000237608"/>
    </source>
</evidence>
<evidence type="ECO:0000313" key="1">
    <source>
        <dbReference type="EMBL" id="PQJ74159.1"/>
    </source>
</evidence>